<dbReference type="FunFam" id="3.40.50.720:FF:000149">
    <property type="entry name" value="15-hydroxyprostaglandin dehydrogenase [NAD(+)]"/>
    <property type="match status" value="1"/>
</dbReference>
<comment type="similarity">
    <text evidence="1 3">Belongs to the short-chain dehydrogenases/reductases (SDR) family.</text>
</comment>
<evidence type="ECO:0000256" key="1">
    <source>
        <dbReference type="ARBA" id="ARBA00006484"/>
    </source>
</evidence>
<organism evidence="4 5">
    <name type="scientific">Pyrocoelia pectoralis</name>
    <dbReference type="NCBI Taxonomy" id="417401"/>
    <lineage>
        <taxon>Eukaryota</taxon>
        <taxon>Metazoa</taxon>
        <taxon>Ecdysozoa</taxon>
        <taxon>Arthropoda</taxon>
        <taxon>Hexapoda</taxon>
        <taxon>Insecta</taxon>
        <taxon>Pterygota</taxon>
        <taxon>Neoptera</taxon>
        <taxon>Endopterygota</taxon>
        <taxon>Coleoptera</taxon>
        <taxon>Polyphaga</taxon>
        <taxon>Elateriformia</taxon>
        <taxon>Elateroidea</taxon>
        <taxon>Lampyridae</taxon>
        <taxon>Lampyrinae</taxon>
        <taxon>Pyrocoelia</taxon>
    </lineage>
</organism>
<evidence type="ECO:0000256" key="2">
    <source>
        <dbReference type="ARBA" id="ARBA00023002"/>
    </source>
</evidence>
<evidence type="ECO:0000313" key="4">
    <source>
        <dbReference type="EMBL" id="KAK5642198.1"/>
    </source>
</evidence>
<accession>A0AAN7VB32</accession>
<dbReference type="PANTHER" id="PTHR44229:SF8">
    <property type="entry name" value="ALCOHOL DEHYDROGENASE-RELATED"/>
    <property type="match status" value="1"/>
</dbReference>
<reference evidence="4 5" key="1">
    <citation type="journal article" date="2024" name="Insects">
        <title>An Improved Chromosome-Level Genome Assembly of the Firefly Pyrocoelia pectoralis.</title>
        <authorList>
            <person name="Fu X."/>
            <person name="Meyer-Rochow V.B."/>
            <person name="Ballantyne L."/>
            <person name="Zhu X."/>
        </authorList>
    </citation>
    <scope>NUCLEOTIDE SEQUENCE [LARGE SCALE GENOMIC DNA]</scope>
    <source>
        <strain evidence="4">XCY_ONT2</strain>
    </source>
</reference>
<dbReference type="Gene3D" id="3.40.50.720">
    <property type="entry name" value="NAD(P)-binding Rossmann-like Domain"/>
    <property type="match status" value="1"/>
</dbReference>
<comment type="caution">
    <text evidence="4">The sequence shown here is derived from an EMBL/GenBank/DDBJ whole genome shotgun (WGS) entry which is preliminary data.</text>
</comment>
<dbReference type="Pfam" id="PF00106">
    <property type="entry name" value="adh_short"/>
    <property type="match status" value="1"/>
</dbReference>
<dbReference type="GO" id="GO:0005737">
    <property type="term" value="C:cytoplasm"/>
    <property type="evidence" value="ECO:0007669"/>
    <property type="project" value="TreeGrafter"/>
</dbReference>
<dbReference type="GO" id="GO:0016616">
    <property type="term" value="F:oxidoreductase activity, acting on the CH-OH group of donors, NAD or NADP as acceptor"/>
    <property type="evidence" value="ECO:0007669"/>
    <property type="project" value="TreeGrafter"/>
</dbReference>
<dbReference type="PROSITE" id="PS00061">
    <property type="entry name" value="ADH_SHORT"/>
    <property type="match status" value="1"/>
</dbReference>
<name>A0AAN7VB32_9COLE</name>
<dbReference type="PANTHER" id="PTHR44229">
    <property type="entry name" value="15-HYDROXYPROSTAGLANDIN DEHYDROGENASE [NAD(+)]"/>
    <property type="match status" value="1"/>
</dbReference>
<dbReference type="SUPFAM" id="SSF51735">
    <property type="entry name" value="NAD(P)-binding Rossmann-fold domains"/>
    <property type="match status" value="1"/>
</dbReference>
<dbReference type="PRINTS" id="PR00080">
    <property type="entry name" value="SDRFAMILY"/>
</dbReference>
<dbReference type="AlphaFoldDB" id="A0AAN7VB32"/>
<evidence type="ECO:0000256" key="3">
    <source>
        <dbReference type="RuleBase" id="RU000363"/>
    </source>
</evidence>
<dbReference type="InterPro" id="IPR020904">
    <property type="entry name" value="Sc_DH/Rdtase_CS"/>
</dbReference>
<keyword evidence="5" id="KW-1185">Reference proteome</keyword>
<dbReference type="EMBL" id="JAVRBK010000006">
    <property type="protein sequence ID" value="KAK5642198.1"/>
    <property type="molecule type" value="Genomic_DNA"/>
</dbReference>
<gene>
    <name evidence="4" type="ORF">RI129_008365</name>
</gene>
<dbReference type="PRINTS" id="PR00081">
    <property type="entry name" value="GDHRDH"/>
</dbReference>
<sequence length="258" mass="28255">MFDVAGKVALVTGGARGIGLAIVKELLQKGIKGVAILDLNETLGQEVLQEIFKEFGDGKAIFLKVDVSSRKQFEDAFKKTVEVFKNLDIVVNNAGILNDLDWEREIEVNLGGTTNGTILAFEDYLPLYKSGEEAVILNISSISALHCHASIPIYSATKGGIVTLTRSLGQSLHYEHKNIRVMVLCPGFVDTNLGGTLIGPNYASIMKVHDFNPRPIPQRPEHIGKAAIEIIQGGDNGSVWILEYNTPLYEIEICFSRK</sequence>
<dbReference type="Proteomes" id="UP001329430">
    <property type="component" value="Chromosome 6"/>
</dbReference>
<dbReference type="InterPro" id="IPR036291">
    <property type="entry name" value="NAD(P)-bd_dom_sf"/>
</dbReference>
<protein>
    <submittedName>
        <fullName evidence="4">Uncharacterized protein</fullName>
    </submittedName>
</protein>
<keyword evidence="2" id="KW-0560">Oxidoreductase</keyword>
<evidence type="ECO:0000313" key="5">
    <source>
        <dbReference type="Proteomes" id="UP001329430"/>
    </source>
</evidence>
<proteinExistence type="inferred from homology"/>
<dbReference type="InterPro" id="IPR002347">
    <property type="entry name" value="SDR_fam"/>
</dbReference>